<name>E1QPG6_VULDI</name>
<dbReference type="Proteomes" id="UP000006681">
    <property type="component" value="Chromosome"/>
</dbReference>
<dbReference type="EMBL" id="CP002100">
    <property type="protein sequence ID" value="ADN51454.1"/>
    <property type="molecule type" value="Genomic_DNA"/>
</dbReference>
<protein>
    <submittedName>
        <fullName evidence="1">Uncharacterized protein</fullName>
    </submittedName>
</protein>
<organism evidence="1 2">
    <name type="scientific">Vulcanisaeta distributa (strain DSM 14429 / JCM 11212 / NBRC 100878 / IC-017)</name>
    <dbReference type="NCBI Taxonomy" id="572478"/>
    <lineage>
        <taxon>Archaea</taxon>
        <taxon>Thermoproteota</taxon>
        <taxon>Thermoprotei</taxon>
        <taxon>Thermoproteales</taxon>
        <taxon>Thermoproteaceae</taxon>
        <taxon>Vulcanisaeta</taxon>
    </lineage>
</organism>
<dbReference type="HOGENOM" id="CLU_1064051_0_0_2"/>
<dbReference type="KEGG" id="vdi:Vdis_2085"/>
<accession>E1QPG6</accession>
<dbReference type="AlphaFoldDB" id="E1QPG6"/>
<sequence>MNAMLMSKSAINDHGITIRLLRQRLLTEMDIDDTTRELLAYIIYNEPITLYRISKNTRFAISTVYKKAKRMLQYGLIRPLNISDTNSERGIYVSTVKGLLVCLALNCVDDESIIFSKLCQKWHLRSYCCQRIMKIISVLPALMSIDSGIMRMIDDPKTVMMMILEHRDQLKSLVRYDLLNDVINMAMHYLISRLIIDGGIITKSSILIGNDKFVISIGLDGNAYVYMCTLCGKSCIGMQFSVNYHDCVLLHEIKKLRNNSSILE</sequence>
<proteinExistence type="predicted"/>
<dbReference type="STRING" id="572478.Vdis_2085"/>
<dbReference type="eggNOG" id="arCOG00747">
    <property type="taxonomic scope" value="Archaea"/>
</dbReference>
<reference evidence="2" key="2">
    <citation type="journal article" date="2010" name="Stand. Genomic Sci.">
        <title>Complete genome sequence of Vulcanisaeta distributa type strain (IC-017T).</title>
        <authorList>
            <person name="Mavromatis K."/>
            <person name="Sikorski J."/>
            <person name="Pabst E."/>
            <person name="Teshima H."/>
            <person name="Lapidus A."/>
            <person name="Lucas S."/>
            <person name="Nolan M."/>
            <person name="Glavina Del Rio T."/>
            <person name="Cheng J."/>
            <person name="Bruce D."/>
            <person name="Goodwin L."/>
            <person name="Pitluck S."/>
            <person name="Liolios K."/>
            <person name="Ivanova N."/>
            <person name="Mikhailova N."/>
            <person name="Pati A."/>
            <person name="Chen A."/>
            <person name="Palaniappan K."/>
            <person name="Land M."/>
            <person name="Hauser L."/>
            <person name="Chang Y."/>
            <person name="Jeffries C."/>
            <person name="Rohde M."/>
            <person name="Spring S."/>
            <person name="Goker M."/>
            <person name="Wirth R."/>
            <person name="Woyke T."/>
            <person name="Bristow J."/>
            <person name="Eisen J."/>
            <person name="Markowitz V."/>
            <person name="Hugenholtz P."/>
            <person name="Klenk H."/>
            <person name="Kyrpides N."/>
        </authorList>
    </citation>
    <scope>NUCLEOTIDE SEQUENCE [LARGE SCALE GENOMIC DNA]</scope>
    <source>
        <strain evidence="2">DSM 14429 / JCM 11212 / NBRC 100878 / IC-017</strain>
    </source>
</reference>
<dbReference type="OrthoDB" id="29098at2157"/>
<evidence type="ECO:0000313" key="2">
    <source>
        <dbReference type="Proteomes" id="UP000006681"/>
    </source>
</evidence>
<gene>
    <name evidence="1" type="ordered locus">Vdis_2085</name>
</gene>
<keyword evidence="2" id="KW-1185">Reference proteome</keyword>
<reference evidence="1 2" key="1">
    <citation type="journal article" date="2010" name="Stand. Genomic Sci.">
        <title>Complete genome sequence of Vulcanisaeta distributa type strain (IC-017).</title>
        <authorList>
            <person name="Mavromatis K."/>
            <person name="Sikorski J."/>
            <person name="Pabst E."/>
            <person name="Teshima H."/>
            <person name="Lapidus A."/>
            <person name="Lucas S."/>
            <person name="Nolan M."/>
            <person name="Glavina Del Rio T."/>
            <person name="Cheng J.F."/>
            <person name="Bruce D."/>
            <person name="Goodwin L."/>
            <person name="Pitluck S."/>
            <person name="Liolios K."/>
            <person name="Ivanova N."/>
            <person name="Mikhailova N."/>
            <person name="Pati A."/>
            <person name="Chen A."/>
            <person name="Palaniappan K."/>
            <person name="Land M."/>
            <person name="Hauser L."/>
            <person name="Chang Y.J."/>
            <person name="Jeffries C.D."/>
            <person name="Rohde M."/>
            <person name="Spring S."/>
            <person name="Goker M."/>
            <person name="Wirth R."/>
            <person name="Woyke T."/>
            <person name="Bristow J."/>
            <person name="Eisen J.A."/>
            <person name="Markowitz V."/>
            <person name="Hugenholtz P."/>
            <person name="Klenk H.P."/>
            <person name="Kyrpides N.C."/>
        </authorList>
    </citation>
    <scope>NUCLEOTIDE SEQUENCE [LARGE SCALE GENOMIC DNA]</scope>
    <source>
        <strain evidence="2">DSM 14429 / JCM 11212 / NBRC 100878 / IC-017</strain>
    </source>
</reference>
<dbReference type="InterPro" id="IPR036390">
    <property type="entry name" value="WH_DNA-bd_sf"/>
</dbReference>
<evidence type="ECO:0000313" key="1">
    <source>
        <dbReference type="EMBL" id="ADN51454.1"/>
    </source>
</evidence>
<dbReference type="SUPFAM" id="SSF46785">
    <property type="entry name" value="Winged helix' DNA-binding domain"/>
    <property type="match status" value="1"/>
</dbReference>